<dbReference type="AlphaFoldDB" id="X1SEC4"/>
<gene>
    <name evidence="1" type="ORF">S12H4_18022</name>
</gene>
<accession>X1SEC4</accession>
<dbReference type="EMBL" id="BARW01008866">
    <property type="protein sequence ID" value="GAI73775.1"/>
    <property type="molecule type" value="Genomic_DNA"/>
</dbReference>
<organism evidence="1">
    <name type="scientific">marine sediment metagenome</name>
    <dbReference type="NCBI Taxonomy" id="412755"/>
    <lineage>
        <taxon>unclassified sequences</taxon>
        <taxon>metagenomes</taxon>
        <taxon>ecological metagenomes</taxon>
    </lineage>
</organism>
<comment type="caution">
    <text evidence="1">The sequence shown here is derived from an EMBL/GenBank/DDBJ whole genome shotgun (WGS) entry which is preliminary data.</text>
</comment>
<protein>
    <submittedName>
        <fullName evidence="1">Uncharacterized protein</fullName>
    </submittedName>
</protein>
<evidence type="ECO:0000313" key="1">
    <source>
        <dbReference type="EMBL" id="GAI73775.1"/>
    </source>
</evidence>
<proteinExistence type="predicted"/>
<reference evidence="1" key="1">
    <citation type="journal article" date="2014" name="Front. Microbiol.">
        <title>High frequency of phylogenetically diverse reductive dehalogenase-homologous genes in deep subseafloor sedimentary metagenomes.</title>
        <authorList>
            <person name="Kawai M."/>
            <person name="Futagami T."/>
            <person name="Toyoda A."/>
            <person name="Takaki Y."/>
            <person name="Nishi S."/>
            <person name="Hori S."/>
            <person name="Arai W."/>
            <person name="Tsubouchi T."/>
            <person name="Morono Y."/>
            <person name="Uchiyama I."/>
            <person name="Ito T."/>
            <person name="Fujiyama A."/>
            <person name="Inagaki F."/>
            <person name="Takami H."/>
        </authorList>
    </citation>
    <scope>NUCLEOTIDE SEQUENCE</scope>
    <source>
        <strain evidence="1">Expedition CK06-06</strain>
    </source>
</reference>
<sequence>MDDLKDRIREFLKEFKRIAVERGIDVIPRRGNIDALSELGLTKKIVVMKY</sequence>
<name>X1SEC4_9ZZZZ</name>